<dbReference type="Proteomes" id="UP000663864">
    <property type="component" value="Unassembled WGS sequence"/>
</dbReference>
<accession>A0A815J5S9</accession>
<evidence type="ECO:0000313" key="2">
    <source>
        <dbReference type="EMBL" id="CAF1372385.1"/>
    </source>
</evidence>
<comment type="caution">
    <text evidence="2">The sequence shown here is derived from an EMBL/GenBank/DDBJ whole genome shotgun (WGS) entry which is preliminary data.</text>
</comment>
<evidence type="ECO:0000256" key="1">
    <source>
        <dbReference type="SAM" id="Phobius"/>
    </source>
</evidence>
<gene>
    <name evidence="2" type="ORF">ZHD862_LOCUS31668</name>
</gene>
<keyword evidence="1" id="KW-0812">Transmembrane</keyword>
<dbReference type="AlphaFoldDB" id="A0A815J5S9"/>
<proteinExistence type="predicted"/>
<organism evidence="2 3">
    <name type="scientific">Rotaria sordida</name>
    <dbReference type="NCBI Taxonomy" id="392033"/>
    <lineage>
        <taxon>Eukaryota</taxon>
        <taxon>Metazoa</taxon>
        <taxon>Spiralia</taxon>
        <taxon>Gnathifera</taxon>
        <taxon>Rotifera</taxon>
        <taxon>Eurotatoria</taxon>
        <taxon>Bdelloidea</taxon>
        <taxon>Philodinida</taxon>
        <taxon>Philodinidae</taxon>
        <taxon>Rotaria</taxon>
    </lineage>
</organism>
<dbReference type="EMBL" id="CAJNOT010003237">
    <property type="protein sequence ID" value="CAF1372385.1"/>
    <property type="molecule type" value="Genomic_DNA"/>
</dbReference>
<keyword evidence="1" id="KW-0472">Membrane</keyword>
<reference evidence="2" key="1">
    <citation type="submission" date="2021-02" db="EMBL/GenBank/DDBJ databases">
        <authorList>
            <person name="Nowell W R."/>
        </authorList>
    </citation>
    <scope>NUCLEOTIDE SEQUENCE</scope>
</reference>
<feature type="non-terminal residue" evidence="2">
    <location>
        <position position="1"/>
    </location>
</feature>
<name>A0A815J5S9_9BILA</name>
<protein>
    <submittedName>
        <fullName evidence="2">Uncharacterized protein</fullName>
    </submittedName>
</protein>
<sequence>LSFFKYSYNACLQLQFKGEHIYQCVDGSIITSCLNNPNGRFISNEGIKYFDVGISIGLNFLVLFGMFVVFRTLAYLALRFINTHTGRT</sequence>
<feature type="transmembrane region" description="Helical" evidence="1">
    <location>
        <begin position="56"/>
        <end position="78"/>
    </location>
</feature>
<keyword evidence="1" id="KW-1133">Transmembrane helix</keyword>
<evidence type="ECO:0000313" key="3">
    <source>
        <dbReference type="Proteomes" id="UP000663864"/>
    </source>
</evidence>